<proteinExistence type="predicted"/>
<keyword evidence="1" id="KW-0472">Membrane</keyword>
<reference evidence="2 3" key="1">
    <citation type="submission" date="2017-12" db="EMBL/GenBank/DDBJ databases">
        <title>Sequencing, de novo assembly and annotation of complete genome of a new Thraustochytrid species, strain FCC1311.</title>
        <authorList>
            <person name="Sedici K."/>
            <person name="Godart F."/>
            <person name="Aiese Cigliano R."/>
            <person name="Sanseverino W."/>
            <person name="Barakat M."/>
            <person name="Ortet P."/>
            <person name="Marechal E."/>
            <person name="Cagnac O."/>
            <person name="Amato A."/>
        </authorList>
    </citation>
    <scope>NUCLEOTIDE SEQUENCE [LARGE SCALE GENOMIC DNA]</scope>
</reference>
<accession>A0A2R5GT11</accession>
<organism evidence="2 3">
    <name type="scientific">Hondaea fermentalgiana</name>
    <dbReference type="NCBI Taxonomy" id="2315210"/>
    <lineage>
        <taxon>Eukaryota</taxon>
        <taxon>Sar</taxon>
        <taxon>Stramenopiles</taxon>
        <taxon>Bigyra</taxon>
        <taxon>Labyrinthulomycetes</taxon>
        <taxon>Thraustochytrida</taxon>
        <taxon>Thraustochytriidae</taxon>
        <taxon>Hondaea</taxon>
    </lineage>
</organism>
<feature type="transmembrane region" description="Helical" evidence="1">
    <location>
        <begin position="90"/>
        <end position="119"/>
    </location>
</feature>
<feature type="transmembrane region" description="Helical" evidence="1">
    <location>
        <begin position="44"/>
        <end position="70"/>
    </location>
</feature>
<gene>
    <name evidence="2" type="ORF">FCC1311_091242</name>
</gene>
<evidence type="ECO:0000313" key="2">
    <source>
        <dbReference type="EMBL" id="GBG32898.1"/>
    </source>
</evidence>
<name>A0A2R5GT11_9STRA</name>
<dbReference type="EMBL" id="BEYU01000134">
    <property type="protein sequence ID" value="GBG32898.1"/>
    <property type="molecule type" value="Genomic_DNA"/>
</dbReference>
<dbReference type="Proteomes" id="UP000241890">
    <property type="component" value="Unassembled WGS sequence"/>
</dbReference>
<dbReference type="InParanoid" id="A0A2R5GT11"/>
<keyword evidence="1" id="KW-0812">Transmembrane</keyword>
<evidence type="ECO:0000313" key="3">
    <source>
        <dbReference type="Proteomes" id="UP000241890"/>
    </source>
</evidence>
<protein>
    <submittedName>
        <fullName evidence="2">Uncharacterized protein</fullName>
    </submittedName>
</protein>
<evidence type="ECO:0000256" key="1">
    <source>
        <dbReference type="SAM" id="Phobius"/>
    </source>
</evidence>
<sequence length="120" mass="13086">MLSRGMGGCDCGAVREVEVCHMSRNPMIMRGIDRVVNRRCRGSGCLVLCFGLGSCRLILICGMAVHVTTVTSPPSPGVISQMLSMYLDRVVRIVVVIFTIIFIFIILDTVLVAVLVMLLV</sequence>
<dbReference type="AlphaFoldDB" id="A0A2R5GT11"/>
<keyword evidence="1" id="KW-1133">Transmembrane helix</keyword>
<keyword evidence="3" id="KW-1185">Reference proteome</keyword>
<comment type="caution">
    <text evidence="2">The sequence shown here is derived from an EMBL/GenBank/DDBJ whole genome shotgun (WGS) entry which is preliminary data.</text>
</comment>